<accession>A0ABX3TXV6</accession>
<dbReference type="Proteomes" id="UP000192722">
    <property type="component" value="Unassembled WGS sequence"/>
</dbReference>
<gene>
    <name evidence="1" type="ORF">BS639_17265</name>
</gene>
<dbReference type="EMBL" id="MRWD01000044">
    <property type="protein sequence ID" value="ORJ20043.1"/>
    <property type="molecule type" value="Genomic_DNA"/>
</dbReference>
<dbReference type="RefSeq" id="WP_084983749.1">
    <property type="nucleotide sequence ID" value="NZ_CBCSCF010000010.1"/>
</dbReference>
<sequence>MSDPLQVTTLFDIEQNHTPAPGEVGKIESLNGDLYAINYWLAQAMSAGSLAGVWDGLSVGGRITQDPNAAQHLGPDVLTDLAITQISDVTVDDETAAVKAIHANQQTIMNNLNNIVAGINLRTQNYNILLQYLINYSSLKA</sequence>
<organism evidence="1 2">
    <name type="scientific">Rouxiella silvae</name>
    <dbReference type="NCBI Taxonomy" id="1646373"/>
    <lineage>
        <taxon>Bacteria</taxon>
        <taxon>Pseudomonadati</taxon>
        <taxon>Pseudomonadota</taxon>
        <taxon>Gammaproteobacteria</taxon>
        <taxon>Enterobacterales</taxon>
        <taxon>Yersiniaceae</taxon>
        <taxon>Rouxiella</taxon>
    </lineage>
</organism>
<comment type="caution">
    <text evidence="1">The sequence shown here is derived from an EMBL/GenBank/DDBJ whole genome shotgun (WGS) entry which is preliminary data.</text>
</comment>
<keyword evidence="2" id="KW-1185">Reference proteome</keyword>
<evidence type="ECO:0000313" key="2">
    <source>
        <dbReference type="Proteomes" id="UP000192722"/>
    </source>
</evidence>
<proteinExistence type="predicted"/>
<protein>
    <submittedName>
        <fullName evidence="1">Uncharacterized protein</fullName>
    </submittedName>
</protein>
<evidence type="ECO:0000313" key="1">
    <source>
        <dbReference type="EMBL" id="ORJ20043.1"/>
    </source>
</evidence>
<name>A0ABX3TXV6_9GAMM</name>
<reference evidence="1 2" key="1">
    <citation type="journal article" date="2017" name="Int. J. Syst. Evol. Microbiol.">
        <title>Rouxiella badensis sp. nov. and Rouxiella silvae sp. nov. isolated from peat bog soil in Germany and emendation of the genus description.</title>
        <authorList>
            <person name="Le Fleche-Mateos A."/>
            <person name="Kugler J.H."/>
            <person name="Hansen S.H."/>
            <person name="Syldatk C."/>
            <person name="Hausmann R."/>
            <person name="Lomprez F."/>
            <person name="Vandenbogaert M."/>
            <person name="Manuguerra J.C."/>
            <person name="Grimont P.A."/>
        </authorList>
    </citation>
    <scope>NUCLEOTIDE SEQUENCE [LARGE SCALE GENOMIC DNA]</scope>
    <source>
        <strain evidence="1 2">213</strain>
    </source>
</reference>